<evidence type="ECO:0000313" key="3">
    <source>
        <dbReference type="EMBL" id="QEG24468.1"/>
    </source>
</evidence>
<dbReference type="EMBL" id="CP042912">
    <property type="protein sequence ID" value="QEG24468.1"/>
    <property type="molecule type" value="Genomic_DNA"/>
</dbReference>
<organism evidence="3 4">
    <name type="scientific">Mariniblastus fucicola</name>
    <dbReference type="NCBI Taxonomy" id="980251"/>
    <lineage>
        <taxon>Bacteria</taxon>
        <taxon>Pseudomonadati</taxon>
        <taxon>Planctomycetota</taxon>
        <taxon>Planctomycetia</taxon>
        <taxon>Pirellulales</taxon>
        <taxon>Pirellulaceae</taxon>
        <taxon>Mariniblastus</taxon>
    </lineage>
</organism>
<evidence type="ECO:0000256" key="2">
    <source>
        <dbReference type="SAM" id="Phobius"/>
    </source>
</evidence>
<keyword evidence="4" id="KW-1185">Reference proteome</keyword>
<dbReference type="Proteomes" id="UP000322214">
    <property type="component" value="Chromosome"/>
</dbReference>
<proteinExistence type="predicted"/>
<protein>
    <submittedName>
        <fullName evidence="3">Uncharacterized protein</fullName>
    </submittedName>
</protein>
<name>A0A5B9PDK5_9BACT</name>
<keyword evidence="2" id="KW-1133">Transmembrane helix</keyword>
<feature type="region of interest" description="Disordered" evidence="1">
    <location>
        <begin position="1"/>
        <end position="25"/>
    </location>
</feature>
<feature type="transmembrane region" description="Helical" evidence="2">
    <location>
        <begin position="42"/>
        <end position="63"/>
    </location>
</feature>
<dbReference type="AlphaFoldDB" id="A0A5B9PDK5"/>
<dbReference type="STRING" id="980251.GCA_001642875_01181"/>
<keyword evidence="2" id="KW-0472">Membrane</keyword>
<reference evidence="3 4" key="1">
    <citation type="submission" date="2019-08" db="EMBL/GenBank/DDBJ databases">
        <title>Deep-cultivation of Planctomycetes and their phenomic and genomic characterization uncovers novel biology.</title>
        <authorList>
            <person name="Wiegand S."/>
            <person name="Jogler M."/>
            <person name="Boedeker C."/>
            <person name="Pinto D."/>
            <person name="Vollmers J."/>
            <person name="Rivas-Marin E."/>
            <person name="Kohn T."/>
            <person name="Peeters S.H."/>
            <person name="Heuer A."/>
            <person name="Rast P."/>
            <person name="Oberbeckmann S."/>
            <person name="Bunk B."/>
            <person name="Jeske O."/>
            <person name="Meyerdierks A."/>
            <person name="Storesund J.E."/>
            <person name="Kallscheuer N."/>
            <person name="Luecker S."/>
            <person name="Lage O.M."/>
            <person name="Pohl T."/>
            <person name="Merkel B.J."/>
            <person name="Hornburger P."/>
            <person name="Mueller R.-W."/>
            <person name="Bruemmer F."/>
            <person name="Labrenz M."/>
            <person name="Spormann A.M."/>
            <person name="Op den Camp H."/>
            <person name="Overmann J."/>
            <person name="Amann R."/>
            <person name="Jetten M.S.M."/>
            <person name="Mascher T."/>
            <person name="Medema M.H."/>
            <person name="Devos D.P."/>
            <person name="Kaster A.-K."/>
            <person name="Ovreas L."/>
            <person name="Rohde M."/>
            <person name="Galperin M.Y."/>
            <person name="Jogler C."/>
        </authorList>
    </citation>
    <scope>NUCLEOTIDE SEQUENCE [LARGE SCALE GENOMIC DNA]</scope>
    <source>
        <strain evidence="3 4">FC18</strain>
    </source>
</reference>
<dbReference type="KEGG" id="mff:MFFC18_43880"/>
<dbReference type="RefSeq" id="WP_148619014.1">
    <property type="nucleotide sequence ID" value="NZ_CP042912.1"/>
</dbReference>
<evidence type="ECO:0000313" key="4">
    <source>
        <dbReference type="Proteomes" id="UP000322214"/>
    </source>
</evidence>
<keyword evidence="2" id="KW-0812">Transmembrane</keyword>
<gene>
    <name evidence="3" type="ORF">MFFC18_43880</name>
</gene>
<accession>A0A5B9PDK5</accession>
<sequence length="70" mass="7632">MSQANSDMDDFGGALEYDSSQPAEAMPQLAPAPVYRKKGINIYTLMLILSLLFLTAGAIFLFANLGNYQL</sequence>
<evidence type="ECO:0000256" key="1">
    <source>
        <dbReference type="SAM" id="MobiDB-lite"/>
    </source>
</evidence>